<organism evidence="2 3">
    <name type="scientific">Amborella trichopoda</name>
    <dbReference type="NCBI Taxonomy" id="13333"/>
    <lineage>
        <taxon>Eukaryota</taxon>
        <taxon>Viridiplantae</taxon>
        <taxon>Streptophyta</taxon>
        <taxon>Embryophyta</taxon>
        <taxon>Tracheophyta</taxon>
        <taxon>Spermatophyta</taxon>
        <taxon>Magnoliopsida</taxon>
        <taxon>Amborellales</taxon>
        <taxon>Amborellaceae</taxon>
        <taxon>Amborella</taxon>
    </lineage>
</organism>
<dbReference type="HOGENOM" id="CLU_2870573_0_0_1"/>
<reference evidence="3" key="1">
    <citation type="journal article" date="2013" name="Science">
        <title>The Amborella genome and the evolution of flowering plants.</title>
        <authorList>
            <consortium name="Amborella Genome Project"/>
        </authorList>
    </citation>
    <scope>NUCLEOTIDE SEQUENCE [LARGE SCALE GENOMIC DNA]</scope>
</reference>
<evidence type="ECO:0000313" key="3">
    <source>
        <dbReference type="Proteomes" id="UP000017836"/>
    </source>
</evidence>
<protein>
    <submittedName>
        <fullName evidence="2">Uncharacterized protein</fullName>
    </submittedName>
</protein>
<feature type="region of interest" description="Disordered" evidence="1">
    <location>
        <begin position="1"/>
        <end position="30"/>
    </location>
</feature>
<evidence type="ECO:0000313" key="2">
    <source>
        <dbReference type="EMBL" id="ERN09477.1"/>
    </source>
</evidence>
<dbReference type="AlphaFoldDB" id="W1PHK1"/>
<proteinExistence type="predicted"/>
<keyword evidence="3" id="KW-1185">Reference proteome</keyword>
<feature type="compositionally biased region" description="Low complexity" evidence="1">
    <location>
        <begin position="8"/>
        <end position="18"/>
    </location>
</feature>
<sequence>MLVKESSESSSDELSPRSQKWRPNKEENKRVVREKARDIINYMGVKFKGTFKVVEEAIDVAEMD</sequence>
<name>W1PHK1_AMBTC</name>
<evidence type="ECO:0000256" key="1">
    <source>
        <dbReference type="SAM" id="MobiDB-lite"/>
    </source>
</evidence>
<accession>W1PHK1</accession>
<gene>
    <name evidence="2" type="ORF">AMTR_s00029p00107220</name>
</gene>
<dbReference type="EMBL" id="KI392980">
    <property type="protein sequence ID" value="ERN09477.1"/>
    <property type="molecule type" value="Genomic_DNA"/>
</dbReference>
<dbReference type="Gramene" id="ERN09477">
    <property type="protein sequence ID" value="ERN09477"/>
    <property type="gene ID" value="AMTR_s00029p00107220"/>
</dbReference>
<dbReference type="Proteomes" id="UP000017836">
    <property type="component" value="Unassembled WGS sequence"/>
</dbReference>